<dbReference type="AlphaFoldDB" id="A0A1Y2FGQ1"/>
<dbReference type="OMA" id="WANNITF"/>
<evidence type="ECO:0000256" key="1">
    <source>
        <dbReference type="ARBA" id="ARBA00004191"/>
    </source>
</evidence>
<keyword evidence="5" id="KW-0325">Glycoprotein</keyword>
<feature type="region of interest" description="Disordered" evidence="6">
    <location>
        <begin position="347"/>
        <end position="366"/>
    </location>
</feature>
<feature type="non-terminal residue" evidence="7">
    <location>
        <position position="1"/>
    </location>
</feature>
<evidence type="ECO:0000256" key="6">
    <source>
        <dbReference type="SAM" id="MobiDB-lite"/>
    </source>
</evidence>
<gene>
    <name evidence="7" type="ORF">BCR37DRAFT_336737</name>
</gene>
<dbReference type="GO" id="GO:0031505">
    <property type="term" value="P:fungal-type cell wall organization"/>
    <property type="evidence" value="ECO:0007669"/>
    <property type="project" value="TreeGrafter"/>
</dbReference>
<keyword evidence="8" id="KW-1185">Reference proteome</keyword>
<evidence type="ECO:0008006" key="9">
    <source>
        <dbReference type="Google" id="ProtNLM"/>
    </source>
</evidence>
<name>A0A1Y2FGQ1_PROLT</name>
<organism evidence="7 8">
    <name type="scientific">Protomyces lactucae-debilis</name>
    <dbReference type="NCBI Taxonomy" id="2754530"/>
    <lineage>
        <taxon>Eukaryota</taxon>
        <taxon>Fungi</taxon>
        <taxon>Dikarya</taxon>
        <taxon>Ascomycota</taxon>
        <taxon>Taphrinomycotina</taxon>
        <taxon>Taphrinomycetes</taxon>
        <taxon>Taphrinales</taxon>
        <taxon>Protomycetaceae</taxon>
        <taxon>Protomyces</taxon>
    </lineage>
</organism>
<evidence type="ECO:0000256" key="5">
    <source>
        <dbReference type="ARBA" id="ARBA00023180"/>
    </source>
</evidence>
<dbReference type="GO" id="GO:0009986">
    <property type="term" value="C:cell surface"/>
    <property type="evidence" value="ECO:0007669"/>
    <property type="project" value="TreeGrafter"/>
</dbReference>
<dbReference type="GeneID" id="63783836"/>
<keyword evidence="2" id="KW-0134">Cell wall</keyword>
<dbReference type="STRING" id="56484.A0A1Y2FGQ1"/>
<dbReference type="InterPro" id="IPR036941">
    <property type="entry name" value="Rcpt_L-dom_sf"/>
</dbReference>
<dbReference type="EMBL" id="MCFI01000008">
    <property type="protein sequence ID" value="ORY83109.1"/>
    <property type="molecule type" value="Genomic_DNA"/>
</dbReference>
<dbReference type="InterPro" id="IPR051648">
    <property type="entry name" value="CWI-Assembly_Regulator"/>
</dbReference>
<comment type="subcellular location">
    <subcellularLocation>
        <location evidence="1">Secreted</location>
        <location evidence="1">Cell wall</location>
    </subcellularLocation>
</comment>
<dbReference type="PANTHER" id="PTHR31018:SF3">
    <property type="entry name" value="RECEPTOR PROTEIN-TYROSINE KINASE"/>
    <property type="match status" value="1"/>
</dbReference>
<evidence type="ECO:0000256" key="2">
    <source>
        <dbReference type="ARBA" id="ARBA00022512"/>
    </source>
</evidence>
<reference evidence="7 8" key="1">
    <citation type="submission" date="2016-07" db="EMBL/GenBank/DDBJ databases">
        <title>Pervasive Adenine N6-methylation of Active Genes in Fungi.</title>
        <authorList>
            <consortium name="DOE Joint Genome Institute"/>
            <person name="Mondo S.J."/>
            <person name="Dannebaum R.O."/>
            <person name="Kuo R.C."/>
            <person name="Labutti K."/>
            <person name="Haridas S."/>
            <person name="Kuo A."/>
            <person name="Salamov A."/>
            <person name="Ahrendt S.R."/>
            <person name="Lipzen A."/>
            <person name="Sullivan W."/>
            <person name="Andreopoulos W.B."/>
            <person name="Clum A."/>
            <person name="Lindquist E."/>
            <person name="Daum C."/>
            <person name="Ramamoorthy G.K."/>
            <person name="Gryganskyi A."/>
            <person name="Culley D."/>
            <person name="Magnuson J.K."/>
            <person name="James T.Y."/>
            <person name="O'Malley M.A."/>
            <person name="Stajich J.E."/>
            <person name="Spatafora J.W."/>
            <person name="Visel A."/>
            <person name="Grigoriev I.V."/>
        </authorList>
    </citation>
    <scope>NUCLEOTIDE SEQUENCE [LARGE SCALE GENOMIC DNA]</scope>
    <source>
        <strain evidence="7 8">12-1054</strain>
    </source>
</reference>
<evidence type="ECO:0000313" key="7">
    <source>
        <dbReference type="EMBL" id="ORY83109.1"/>
    </source>
</evidence>
<dbReference type="Proteomes" id="UP000193685">
    <property type="component" value="Unassembled WGS sequence"/>
</dbReference>
<evidence type="ECO:0000313" key="8">
    <source>
        <dbReference type="Proteomes" id="UP000193685"/>
    </source>
</evidence>
<keyword evidence="4" id="KW-0732">Signal</keyword>
<protein>
    <recommendedName>
        <fullName evidence="9">Receptor L-domain domain-containing protein</fullName>
    </recommendedName>
</protein>
<sequence length="366" mass="37210">LLAQTSSTSSDPCNNGPYDISSASDLAAITSCTNVTGNIVISPTVGTVNLGSITVLNGDLRIINNNTGSQTLAATTSVSAPSLQSISGALVLTQLTQLNTLSMPSLTSVSTIELTTLPVLQQLGFSAVTAVSILSVIDTQLQSLQGITLTTASQINISNNRFLTAITMNNLRSVTNAILVAANSPSIAVSFTGLRTAGNFTAQGVRSVSINALNNVTGSFGVVNSSITSLELLNLTRVTGDFFVNNNAQLTALSAPALTTVSAFQVANNTQLSNITFPSLTTVAGALNVIGSFNNFTAAALTDVRGNYNVQSTSETFSCASNLKNSGVVKGNVYQCSGKVSNPTTVAASATTGSGTGASASSTRTS</sequence>
<keyword evidence="3" id="KW-0964">Secreted</keyword>
<proteinExistence type="predicted"/>
<dbReference type="RefSeq" id="XP_040725690.1">
    <property type="nucleotide sequence ID" value="XM_040867237.1"/>
</dbReference>
<dbReference type="OrthoDB" id="536881at2759"/>
<evidence type="ECO:0000256" key="4">
    <source>
        <dbReference type="ARBA" id="ARBA00022729"/>
    </source>
</evidence>
<feature type="non-terminal residue" evidence="7">
    <location>
        <position position="366"/>
    </location>
</feature>
<dbReference type="GO" id="GO:0009277">
    <property type="term" value="C:fungal-type cell wall"/>
    <property type="evidence" value="ECO:0007669"/>
    <property type="project" value="TreeGrafter"/>
</dbReference>
<dbReference type="Gene3D" id="3.80.20.20">
    <property type="entry name" value="Receptor L-domain"/>
    <property type="match status" value="2"/>
</dbReference>
<evidence type="ECO:0000256" key="3">
    <source>
        <dbReference type="ARBA" id="ARBA00022525"/>
    </source>
</evidence>
<dbReference type="GO" id="GO:0005886">
    <property type="term" value="C:plasma membrane"/>
    <property type="evidence" value="ECO:0007669"/>
    <property type="project" value="TreeGrafter"/>
</dbReference>
<comment type="caution">
    <text evidence="7">The sequence shown here is derived from an EMBL/GenBank/DDBJ whole genome shotgun (WGS) entry which is preliminary data.</text>
</comment>
<dbReference type="SUPFAM" id="SSF52058">
    <property type="entry name" value="L domain-like"/>
    <property type="match status" value="2"/>
</dbReference>
<accession>A0A1Y2FGQ1</accession>
<dbReference type="PANTHER" id="PTHR31018">
    <property type="entry name" value="SPORULATION-SPECIFIC PROTEIN-RELATED"/>
    <property type="match status" value="1"/>
</dbReference>